<dbReference type="Proteomes" id="UP000070133">
    <property type="component" value="Unassembled WGS sequence"/>
</dbReference>
<evidence type="ECO:0000313" key="4">
    <source>
        <dbReference type="EMBL" id="KXT02296.1"/>
    </source>
</evidence>
<keyword evidence="2" id="KW-1133">Transmembrane helix</keyword>
<dbReference type="STRING" id="321146.A0A139HIQ1"/>
<sequence length="207" mass="22199">MDFKGLSKRVFTPIHLVAVVALVLGIVGGVYRLESDLDNVGMKAASVLNLVVLLVLAVLAGLTASRMGHVPHTETKILYASVFVLSFLLVRVIYTVASSLCGPGSGFYFNTTNVLVEAFMMFLMEAIIVSVYLMAGLATPKKVAAQHGQGMADVEIKADSTGRSQGDGYAAGMPPARPAAYQHSGRPQRSLEDYRPSRIIRNTINGR</sequence>
<feature type="region of interest" description="Disordered" evidence="1">
    <location>
        <begin position="160"/>
        <end position="194"/>
    </location>
</feature>
<keyword evidence="5" id="KW-1185">Reference proteome</keyword>
<dbReference type="PANTHER" id="PTHR42109:SF2">
    <property type="entry name" value="INTEGRAL MEMBRANE PROTEIN"/>
    <property type="match status" value="1"/>
</dbReference>
<keyword evidence="2" id="KW-0812">Transmembrane</keyword>
<evidence type="ECO:0000259" key="3">
    <source>
        <dbReference type="Pfam" id="PF24800"/>
    </source>
</evidence>
<keyword evidence="2" id="KW-0472">Membrane</keyword>
<dbReference type="OrthoDB" id="2560628at2759"/>
<feature type="domain" description="DUF7702" evidence="3">
    <location>
        <begin position="6"/>
        <end position="139"/>
    </location>
</feature>
<feature type="transmembrane region" description="Helical" evidence="2">
    <location>
        <begin position="45"/>
        <end position="65"/>
    </location>
</feature>
<name>A0A139HIQ1_9PEZI</name>
<evidence type="ECO:0000256" key="1">
    <source>
        <dbReference type="SAM" id="MobiDB-lite"/>
    </source>
</evidence>
<feature type="transmembrane region" description="Helical" evidence="2">
    <location>
        <begin position="77"/>
        <end position="94"/>
    </location>
</feature>
<comment type="caution">
    <text evidence="4">The sequence shown here is derived from an EMBL/GenBank/DDBJ whole genome shotgun (WGS) entry which is preliminary data.</text>
</comment>
<dbReference type="InterPro" id="IPR056119">
    <property type="entry name" value="DUF7702"/>
</dbReference>
<reference evidence="4 5" key="1">
    <citation type="submission" date="2015-07" db="EMBL/GenBank/DDBJ databases">
        <title>Comparative genomics of the Sigatoka disease complex on banana suggests a link between parallel evolutionary changes in Pseudocercospora fijiensis and Pseudocercospora eumusae and increased virulence on the banana host.</title>
        <authorList>
            <person name="Chang T.-C."/>
            <person name="Salvucci A."/>
            <person name="Crous P.W."/>
            <person name="Stergiopoulos I."/>
        </authorList>
    </citation>
    <scope>NUCLEOTIDE SEQUENCE [LARGE SCALE GENOMIC DNA]</scope>
    <source>
        <strain evidence="4 5">CBS 114824</strain>
    </source>
</reference>
<proteinExistence type="predicted"/>
<dbReference type="AlphaFoldDB" id="A0A139HIQ1"/>
<accession>A0A139HIQ1</accession>
<dbReference type="PANTHER" id="PTHR42109">
    <property type="entry name" value="UNPLACED GENOMIC SCAFFOLD UM_SCAF_CONTIG_1.265, WHOLE GENOME SHOTGUN SEQUENCE"/>
    <property type="match status" value="1"/>
</dbReference>
<feature type="transmembrane region" description="Helical" evidence="2">
    <location>
        <begin position="114"/>
        <end position="135"/>
    </location>
</feature>
<dbReference type="Pfam" id="PF24800">
    <property type="entry name" value="DUF7702"/>
    <property type="match status" value="1"/>
</dbReference>
<dbReference type="EMBL" id="LFZN01000043">
    <property type="protein sequence ID" value="KXT02296.1"/>
    <property type="molecule type" value="Genomic_DNA"/>
</dbReference>
<evidence type="ECO:0000313" key="5">
    <source>
        <dbReference type="Proteomes" id="UP000070133"/>
    </source>
</evidence>
<feature type="transmembrane region" description="Helical" evidence="2">
    <location>
        <begin position="12"/>
        <end position="33"/>
    </location>
</feature>
<organism evidence="4 5">
    <name type="scientific">Pseudocercospora eumusae</name>
    <dbReference type="NCBI Taxonomy" id="321146"/>
    <lineage>
        <taxon>Eukaryota</taxon>
        <taxon>Fungi</taxon>
        <taxon>Dikarya</taxon>
        <taxon>Ascomycota</taxon>
        <taxon>Pezizomycotina</taxon>
        <taxon>Dothideomycetes</taxon>
        <taxon>Dothideomycetidae</taxon>
        <taxon>Mycosphaerellales</taxon>
        <taxon>Mycosphaerellaceae</taxon>
        <taxon>Pseudocercospora</taxon>
    </lineage>
</organism>
<protein>
    <recommendedName>
        <fullName evidence="3">DUF7702 domain-containing protein</fullName>
    </recommendedName>
</protein>
<evidence type="ECO:0000256" key="2">
    <source>
        <dbReference type="SAM" id="Phobius"/>
    </source>
</evidence>
<gene>
    <name evidence="4" type="ORF">AC578_248</name>
</gene>